<dbReference type="Gene3D" id="3.10.20.30">
    <property type="match status" value="1"/>
</dbReference>
<dbReference type="GO" id="GO:0046872">
    <property type="term" value="F:metal ion binding"/>
    <property type="evidence" value="ECO:0007669"/>
    <property type="project" value="UniProtKB-KW"/>
</dbReference>
<organism evidence="7">
    <name type="scientific">uncultured spirochete</name>
    <dbReference type="NCBI Taxonomy" id="156406"/>
    <lineage>
        <taxon>Bacteria</taxon>
        <taxon>Pseudomonadati</taxon>
        <taxon>Spirochaetota</taxon>
        <taxon>Spirochaetia</taxon>
        <taxon>Spirochaetales</taxon>
        <taxon>environmental samples</taxon>
    </lineage>
</organism>
<dbReference type="InterPro" id="IPR036884">
    <property type="entry name" value="2Fe-2S-bd_dom_sf"/>
</dbReference>
<keyword evidence="4" id="KW-0408">Iron</keyword>
<dbReference type="PROSITE" id="PS00197">
    <property type="entry name" value="2FE2S_FER_1"/>
    <property type="match status" value="1"/>
</dbReference>
<dbReference type="AlphaFoldDB" id="A0A3P3XUP6"/>
<dbReference type="GO" id="GO:0016491">
    <property type="term" value="F:oxidoreductase activity"/>
    <property type="evidence" value="ECO:0007669"/>
    <property type="project" value="UniProtKB-KW"/>
</dbReference>
<reference evidence="7" key="1">
    <citation type="submission" date="2017-02" db="EMBL/GenBank/DDBJ databases">
        <authorList>
            <person name="Regsiter A."/>
            <person name="William W."/>
        </authorList>
    </citation>
    <scope>NUCLEOTIDE SEQUENCE</scope>
    <source>
        <strain evidence="7">BdmA 4</strain>
    </source>
</reference>
<dbReference type="SUPFAM" id="SSF47741">
    <property type="entry name" value="CO dehydrogenase ISP C-domain like"/>
    <property type="match status" value="1"/>
</dbReference>
<dbReference type="InterPro" id="IPR051452">
    <property type="entry name" value="Diverse_Oxidoreductases"/>
</dbReference>
<dbReference type="CDD" id="cd00207">
    <property type="entry name" value="fer2"/>
    <property type="match status" value="1"/>
</dbReference>
<evidence type="ECO:0000313" key="7">
    <source>
        <dbReference type="EMBL" id="SLM19998.1"/>
    </source>
</evidence>
<dbReference type="Pfam" id="PF00111">
    <property type="entry name" value="Fer2"/>
    <property type="match status" value="1"/>
</dbReference>
<keyword evidence="1" id="KW-0001">2Fe-2S</keyword>
<dbReference type="Gene3D" id="1.10.150.120">
    <property type="entry name" value="[2Fe-2S]-binding domain"/>
    <property type="match status" value="1"/>
</dbReference>
<gene>
    <name evidence="7" type="primary">xdhC</name>
    <name evidence="7" type="ORF">SPIRO4BDMA_80105</name>
</gene>
<dbReference type="EMBL" id="FWDO01000008">
    <property type="protein sequence ID" value="SLM19998.1"/>
    <property type="molecule type" value="Genomic_DNA"/>
</dbReference>
<evidence type="ECO:0000259" key="6">
    <source>
        <dbReference type="PROSITE" id="PS51085"/>
    </source>
</evidence>
<protein>
    <submittedName>
        <fullName evidence="7">Xanthine dehydrogenase iron-sulfur-binding subunit</fullName>
    </submittedName>
</protein>
<evidence type="ECO:0000256" key="3">
    <source>
        <dbReference type="ARBA" id="ARBA00023002"/>
    </source>
</evidence>
<dbReference type="InterPro" id="IPR012675">
    <property type="entry name" value="Beta-grasp_dom_sf"/>
</dbReference>
<evidence type="ECO:0000256" key="4">
    <source>
        <dbReference type="ARBA" id="ARBA00023004"/>
    </source>
</evidence>
<proteinExistence type="predicted"/>
<dbReference type="GO" id="GO:0051537">
    <property type="term" value="F:2 iron, 2 sulfur cluster binding"/>
    <property type="evidence" value="ECO:0007669"/>
    <property type="project" value="UniProtKB-KW"/>
</dbReference>
<dbReference type="Pfam" id="PF01799">
    <property type="entry name" value="Fer2_2"/>
    <property type="match status" value="1"/>
</dbReference>
<dbReference type="SUPFAM" id="SSF54292">
    <property type="entry name" value="2Fe-2S ferredoxin-like"/>
    <property type="match status" value="1"/>
</dbReference>
<dbReference type="InterPro" id="IPR006058">
    <property type="entry name" value="2Fe2S_fd_BS"/>
</dbReference>
<feature type="domain" description="2Fe-2S ferredoxin-type" evidence="6">
    <location>
        <begin position="1"/>
        <end position="76"/>
    </location>
</feature>
<dbReference type="PROSITE" id="PS51085">
    <property type="entry name" value="2FE2S_FER_2"/>
    <property type="match status" value="1"/>
</dbReference>
<dbReference type="PANTHER" id="PTHR44379">
    <property type="entry name" value="OXIDOREDUCTASE WITH IRON-SULFUR SUBUNIT"/>
    <property type="match status" value="1"/>
</dbReference>
<name>A0A3P3XUP6_9SPIR</name>
<dbReference type="InterPro" id="IPR036010">
    <property type="entry name" value="2Fe-2S_ferredoxin-like_sf"/>
</dbReference>
<dbReference type="InterPro" id="IPR002888">
    <property type="entry name" value="2Fe-2S-bd"/>
</dbReference>
<accession>A0A3P3XUP6</accession>
<keyword evidence="2" id="KW-0479">Metal-binding</keyword>
<keyword evidence="5" id="KW-0411">Iron-sulfur</keyword>
<sequence length="151" mass="16399">MIITLHINGKEESVECLPGEMLTEVLRRAGYLEVKKGCDTGNCGVCTVLLEGKPVLSCSYLAIRADSKEVTTIQGLAGEAKKFAQFLTAEGADQCGFCAPGFALTVLSMKKELHDPNEAEIRHYLAGNLCRCSGYEGQIRAIKKYLEAEHA</sequence>
<dbReference type="PANTHER" id="PTHR44379:SF8">
    <property type="entry name" value="XANTHINE DEHYDROGENASE IRON-SULFUR-BINDING SUBUNIT XDHC-RELATED"/>
    <property type="match status" value="1"/>
</dbReference>
<evidence type="ECO:0000256" key="1">
    <source>
        <dbReference type="ARBA" id="ARBA00022714"/>
    </source>
</evidence>
<dbReference type="InterPro" id="IPR001041">
    <property type="entry name" value="2Fe-2S_ferredoxin-type"/>
</dbReference>
<evidence type="ECO:0000256" key="2">
    <source>
        <dbReference type="ARBA" id="ARBA00022723"/>
    </source>
</evidence>
<keyword evidence="3" id="KW-0560">Oxidoreductase</keyword>
<evidence type="ECO:0000256" key="5">
    <source>
        <dbReference type="ARBA" id="ARBA00023014"/>
    </source>
</evidence>